<keyword evidence="3" id="KW-1185">Reference proteome</keyword>
<evidence type="ECO:0000313" key="4">
    <source>
        <dbReference type="WBParaSite" id="HNAJ_0000628901-mRNA-1"/>
    </source>
</evidence>
<accession>A0A0R3TGU8</accession>
<protein>
    <submittedName>
        <fullName evidence="4">Shugoshin C-terminal domain-containing protein</fullName>
    </submittedName>
</protein>
<feature type="compositionally biased region" description="Low complexity" evidence="1">
    <location>
        <begin position="137"/>
        <end position="155"/>
    </location>
</feature>
<evidence type="ECO:0000256" key="1">
    <source>
        <dbReference type="SAM" id="MobiDB-lite"/>
    </source>
</evidence>
<feature type="compositionally biased region" description="Polar residues" evidence="1">
    <location>
        <begin position="36"/>
        <end position="45"/>
    </location>
</feature>
<organism evidence="4">
    <name type="scientific">Rodentolepis nana</name>
    <name type="common">Dwarf tapeworm</name>
    <name type="synonym">Hymenolepis nana</name>
    <dbReference type="NCBI Taxonomy" id="102285"/>
    <lineage>
        <taxon>Eukaryota</taxon>
        <taxon>Metazoa</taxon>
        <taxon>Spiralia</taxon>
        <taxon>Lophotrochozoa</taxon>
        <taxon>Platyhelminthes</taxon>
        <taxon>Cestoda</taxon>
        <taxon>Eucestoda</taxon>
        <taxon>Cyclophyllidea</taxon>
        <taxon>Hymenolepididae</taxon>
        <taxon>Rodentolepis</taxon>
    </lineage>
</organism>
<evidence type="ECO:0000313" key="3">
    <source>
        <dbReference type="Proteomes" id="UP000278807"/>
    </source>
</evidence>
<dbReference type="WBParaSite" id="HNAJ_0000628901-mRNA-1">
    <property type="protein sequence ID" value="HNAJ_0000628901-mRNA-1"/>
    <property type="gene ID" value="HNAJ_0000628901"/>
</dbReference>
<name>A0A0R3TGU8_RODNA</name>
<reference evidence="4" key="1">
    <citation type="submission" date="2017-02" db="UniProtKB">
        <authorList>
            <consortium name="WormBaseParasite"/>
        </authorList>
    </citation>
    <scope>IDENTIFICATION</scope>
</reference>
<dbReference type="AlphaFoldDB" id="A0A0R3TGU8"/>
<feature type="region of interest" description="Disordered" evidence="1">
    <location>
        <begin position="1"/>
        <end position="155"/>
    </location>
</feature>
<dbReference type="EMBL" id="UZAE01006592">
    <property type="protein sequence ID" value="VDO02145.1"/>
    <property type="molecule type" value="Genomic_DNA"/>
</dbReference>
<dbReference type="OrthoDB" id="6272243at2759"/>
<feature type="compositionally biased region" description="Pro residues" evidence="1">
    <location>
        <begin position="9"/>
        <end position="21"/>
    </location>
</feature>
<feature type="compositionally biased region" description="Low complexity" evidence="1">
    <location>
        <begin position="313"/>
        <end position="322"/>
    </location>
</feature>
<feature type="compositionally biased region" description="Polar residues" evidence="1">
    <location>
        <begin position="80"/>
        <end position="100"/>
    </location>
</feature>
<gene>
    <name evidence="2" type="ORF">HNAJ_LOCUS6285</name>
</gene>
<feature type="region of interest" description="Disordered" evidence="1">
    <location>
        <begin position="205"/>
        <end position="230"/>
    </location>
</feature>
<feature type="region of interest" description="Disordered" evidence="1">
    <location>
        <begin position="288"/>
        <end position="339"/>
    </location>
</feature>
<proteinExistence type="predicted"/>
<feature type="compositionally biased region" description="Low complexity" evidence="1">
    <location>
        <begin position="220"/>
        <end position="230"/>
    </location>
</feature>
<reference evidence="2 3" key="2">
    <citation type="submission" date="2018-11" db="EMBL/GenBank/DDBJ databases">
        <authorList>
            <consortium name="Pathogen Informatics"/>
        </authorList>
    </citation>
    <scope>NUCLEOTIDE SEQUENCE [LARGE SCALE GENOMIC DNA]</scope>
</reference>
<sequence>MNSKVRSLAPPPPNRPLPPIPTAEQEEAAQRKASPTILTIGNTHNHPVIISQRKKSQPMEGSKSINQTPNRKSPAILTPILSTSPLTVQQIPTQTQTNRRSVPRMGTKSHPRGVQQPSDPGENGIESRLSPNVPEFSVHSTSSSSSGCEDSTLGSRRINSEDYMKITSDPCLFNVNPGFQNQDSDDGYTSLNALDNIKKRNQKCLTKKKSSISNARRPLSNSSSSISSATSFDDESTLVCINEDSNDSSNLPADGMYRLKVKSTTSPVNSGSQFHGNKRLVRKYRAKRREMGTHEPPLPKTVSLDRDHRRRITTSNSSTSPTAVNKEKTKQQNTRDSPCRLVTMLVV</sequence>
<evidence type="ECO:0000313" key="2">
    <source>
        <dbReference type="EMBL" id="VDO02145.1"/>
    </source>
</evidence>
<dbReference type="Proteomes" id="UP000278807">
    <property type="component" value="Unassembled WGS sequence"/>
</dbReference>